<evidence type="ECO:0000259" key="1">
    <source>
        <dbReference type="Pfam" id="PF14240"/>
    </source>
</evidence>
<proteinExistence type="predicted"/>
<gene>
    <name evidence="2" type="ORF">LCGC14_1257330</name>
</gene>
<evidence type="ECO:0000313" key="2">
    <source>
        <dbReference type="EMBL" id="KKM88576.1"/>
    </source>
</evidence>
<comment type="caution">
    <text evidence="2">The sequence shown here is derived from an EMBL/GenBank/DDBJ whole genome shotgun (WGS) entry which is preliminary data.</text>
</comment>
<dbReference type="InterPro" id="IPR025924">
    <property type="entry name" value="YHYH_dom"/>
</dbReference>
<dbReference type="PANTHER" id="PTHR30289">
    <property type="entry name" value="UNCHARACTERIZED PROTEIN YBCL-RELATED"/>
    <property type="match status" value="1"/>
</dbReference>
<sequence>MALADCKFAWRIATQVVVFAAAIGFVPAIVHAHEDETHCAAIAKSISDAGFGDVVTVSCNDGQTLIASDTYPDHPMMTGIVGSNEQVPVPAENYVSPIPLQPVLGSEPHTRDAALGVAVNGVPIYDYTGGGEMSVADLSEHQAEQDTVLTQQLDICGGHAGRGDDYHYHATPSCMIAQMPNAGPDAIIGWAFDGYPIYGDTNPDGTTIAPGDLDVCNGQPDPVYGYRYHTSKGVPYIIQCLRGQTAAMKDLPRVPPLEPSGWGWGGGMTPGVPPRGGVQNLVFTQDASGLRSMTYSYEGEDYYMNYTPSETADCYNFETRRVTDGGEVFTGELCR</sequence>
<organism evidence="2">
    <name type="scientific">marine sediment metagenome</name>
    <dbReference type="NCBI Taxonomy" id="412755"/>
    <lineage>
        <taxon>unclassified sequences</taxon>
        <taxon>metagenomes</taxon>
        <taxon>ecological metagenomes</taxon>
    </lineage>
</organism>
<protein>
    <recommendedName>
        <fullName evidence="1">YHYH domain-containing protein</fullName>
    </recommendedName>
</protein>
<accession>A0A0F9LN12</accession>
<dbReference type="Pfam" id="PF14240">
    <property type="entry name" value="YHYH"/>
    <property type="match status" value="1"/>
</dbReference>
<reference evidence="2" key="1">
    <citation type="journal article" date="2015" name="Nature">
        <title>Complex archaea that bridge the gap between prokaryotes and eukaryotes.</title>
        <authorList>
            <person name="Spang A."/>
            <person name="Saw J.H."/>
            <person name="Jorgensen S.L."/>
            <person name="Zaremba-Niedzwiedzka K."/>
            <person name="Martijn J."/>
            <person name="Lind A.E."/>
            <person name="van Eijk R."/>
            <person name="Schleper C."/>
            <person name="Guy L."/>
            <person name="Ettema T.J."/>
        </authorList>
    </citation>
    <scope>NUCLEOTIDE SEQUENCE</scope>
</reference>
<dbReference type="EMBL" id="LAZR01006939">
    <property type="protein sequence ID" value="KKM88576.1"/>
    <property type="molecule type" value="Genomic_DNA"/>
</dbReference>
<dbReference type="AlphaFoldDB" id="A0A0F9LN12"/>
<dbReference type="PANTHER" id="PTHR30289:SF8">
    <property type="entry name" value="YHYH DOMAIN-CONTAINING PROTEIN"/>
    <property type="match status" value="1"/>
</dbReference>
<name>A0A0F9LN12_9ZZZZ</name>
<feature type="domain" description="YHYH" evidence="1">
    <location>
        <begin position="98"/>
        <end position="201"/>
    </location>
</feature>